<evidence type="ECO:0000313" key="7">
    <source>
        <dbReference type="Proteomes" id="UP000321798"/>
    </source>
</evidence>
<dbReference type="AlphaFoldDB" id="A0A512P7Z8"/>
<keyword evidence="4 6" id="KW-0808">Transferase</keyword>
<dbReference type="InterPro" id="IPR001173">
    <property type="entry name" value="Glyco_trans_2-like"/>
</dbReference>
<dbReference type="Gene3D" id="3.90.550.10">
    <property type="entry name" value="Spore Coat Polysaccharide Biosynthesis Protein SpsA, Chain A"/>
    <property type="match status" value="1"/>
</dbReference>
<evidence type="ECO:0000256" key="3">
    <source>
        <dbReference type="ARBA" id="ARBA00022676"/>
    </source>
</evidence>
<dbReference type="InterPro" id="IPR029044">
    <property type="entry name" value="Nucleotide-diphossugar_trans"/>
</dbReference>
<comment type="caution">
    <text evidence="6">The sequence shown here is derived from an EMBL/GenBank/DDBJ whole genome shotgun (WGS) entry which is preliminary data.</text>
</comment>
<dbReference type="PANTHER" id="PTHR43179">
    <property type="entry name" value="RHAMNOSYLTRANSFERASE WBBL"/>
    <property type="match status" value="1"/>
</dbReference>
<dbReference type="GO" id="GO:0016757">
    <property type="term" value="F:glycosyltransferase activity"/>
    <property type="evidence" value="ECO:0007669"/>
    <property type="project" value="UniProtKB-KW"/>
</dbReference>
<reference evidence="6 7" key="1">
    <citation type="submission" date="2019-07" db="EMBL/GenBank/DDBJ databases">
        <title>Whole genome shotgun sequence of Cellulomonas soli NBRC 109434.</title>
        <authorList>
            <person name="Hosoyama A."/>
            <person name="Uohara A."/>
            <person name="Ohji S."/>
            <person name="Ichikawa N."/>
        </authorList>
    </citation>
    <scope>NUCLEOTIDE SEQUENCE [LARGE SCALE GENOMIC DNA]</scope>
    <source>
        <strain evidence="6 7">NBRC 109434</strain>
    </source>
</reference>
<evidence type="ECO:0000256" key="1">
    <source>
        <dbReference type="ARBA" id="ARBA00004776"/>
    </source>
</evidence>
<evidence type="ECO:0000256" key="4">
    <source>
        <dbReference type="ARBA" id="ARBA00022679"/>
    </source>
</evidence>
<dbReference type="Proteomes" id="UP000321798">
    <property type="component" value="Unassembled WGS sequence"/>
</dbReference>
<protein>
    <submittedName>
        <fullName evidence="6">Glycosyl transferase</fullName>
    </submittedName>
</protein>
<keyword evidence="3" id="KW-0328">Glycosyltransferase</keyword>
<gene>
    <name evidence="6" type="ORF">CSO01_00390</name>
</gene>
<evidence type="ECO:0000313" key="6">
    <source>
        <dbReference type="EMBL" id="GEP67324.1"/>
    </source>
</evidence>
<dbReference type="EMBL" id="BKAL01000001">
    <property type="protein sequence ID" value="GEP67324.1"/>
    <property type="molecule type" value="Genomic_DNA"/>
</dbReference>
<evidence type="ECO:0000256" key="2">
    <source>
        <dbReference type="ARBA" id="ARBA00006739"/>
    </source>
</evidence>
<accession>A0A512P7Z8</accession>
<dbReference type="RefSeq" id="WP_146951122.1">
    <property type="nucleotide sequence ID" value="NZ_BAABBJ010000005.1"/>
</dbReference>
<dbReference type="OrthoDB" id="9771846at2"/>
<organism evidence="6 7">
    <name type="scientific">Cellulomonas soli</name>
    <dbReference type="NCBI Taxonomy" id="931535"/>
    <lineage>
        <taxon>Bacteria</taxon>
        <taxon>Bacillati</taxon>
        <taxon>Actinomycetota</taxon>
        <taxon>Actinomycetes</taxon>
        <taxon>Micrococcales</taxon>
        <taxon>Cellulomonadaceae</taxon>
        <taxon>Cellulomonas</taxon>
    </lineage>
</organism>
<comment type="similarity">
    <text evidence="2">Belongs to the glycosyltransferase 2 family.</text>
</comment>
<dbReference type="Pfam" id="PF00535">
    <property type="entry name" value="Glycos_transf_2"/>
    <property type="match status" value="1"/>
</dbReference>
<dbReference type="CDD" id="cd04186">
    <property type="entry name" value="GT_2_like_c"/>
    <property type="match status" value="1"/>
</dbReference>
<feature type="domain" description="Glycosyltransferase 2-like" evidence="5">
    <location>
        <begin position="11"/>
        <end position="185"/>
    </location>
</feature>
<dbReference type="SUPFAM" id="SSF53448">
    <property type="entry name" value="Nucleotide-diphospho-sugar transferases"/>
    <property type="match status" value="1"/>
</dbReference>
<keyword evidence="7" id="KW-1185">Reference proteome</keyword>
<proteinExistence type="inferred from homology"/>
<evidence type="ECO:0000259" key="5">
    <source>
        <dbReference type="Pfam" id="PF00535"/>
    </source>
</evidence>
<sequence length="323" mass="34136">MPHPSTTLRAVVVTWNGAHLLPRCLDSLEAQTTRGRMEVVVVDNASEDGTTGLLADRYPWVRVVSAERNLGFAGGAALGMAGAEGHVVLLNNDARFAPDAVERLLAVLDAPGNERVAAVTAKILLAPADGSSPTTVNSTGNVLTPDGAGTDRDWLAPLGTESTEPDVFGFCGGAALLRREALADVGGFDPELFLYYEDTDLSWRMRAAGWTVRYEAGAVAEHDHAASSGVDSPLFRYYNTRNSLIVVTRHGPLGMVLRSSARQGAGLLAAAARQGAGAASTRARARGIAAHLRRLPRTLRERRTLWKGAGVTRARAVGIHASA</sequence>
<dbReference type="PANTHER" id="PTHR43179:SF12">
    <property type="entry name" value="GALACTOFURANOSYLTRANSFERASE GLFT2"/>
    <property type="match status" value="1"/>
</dbReference>
<name>A0A512P7Z8_9CELL</name>
<comment type="pathway">
    <text evidence="1">Cell wall biogenesis; cell wall polysaccharide biosynthesis.</text>
</comment>